<proteinExistence type="predicted"/>
<protein>
    <submittedName>
        <fullName evidence="1">Uncharacterized protein</fullName>
    </submittedName>
</protein>
<dbReference type="Proteomes" id="UP000008021">
    <property type="component" value="Chromosome 2"/>
</dbReference>
<keyword evidence="2" id="KW-1185">Reference proteome</keyword>
<accession>A0A0E0CR82</accession>
<evidence type="ECO:0000313" key="1">
    <source>
        <dbReference type="EnsemblPlants" id="OMERI02G30590.1"/>
    </source>
</evidence>
<reference evidence="1" key="2">
    <citation type="submission" date="2018-05" db="EMBL/GenBank/DDBJ databases">
        <title>OmerRS3 (Oryza meridionalis Reference Sequence Version 3).</title>
        <authorList>
            <person name="Zhang J."/>
            <person name="Kudrna D."/>
            <person name="Lee S."/>
            <person name="Talag J."/>
            <person name="Welchert J."/>
            <person name="Wing R.A."/>
        </authorList>
    </citation>
    <scope>NUCLEOTIDE SEQUENCE [LARGE SCALE GENOMIC DNA]</scope>
    <source>
        <strain evidence="1">cv. OR44</strain>
    </source>
</reference>
<organism evidence="1">
    <name type="scientific">Oryza meridionalis</name>
    <dbReference type="NCBI Taxonomy" id="40149"/>
    <lineage>
        <taxon>Eukaryota</taxon>
        <taxon>Viridiplantae</taxon>
        <taxon>Streptophyta</taxon>
        <taxon>Embryophyta</taxon>
        <taxon>Tracheophyta</taxon>
        <taxon>Spermatophyta</taxon>
        <taxon>Magnoliopsida</taxon>
        <taxon>Liliopsida</taxon>
        <taxon>Poales</taxon>
        <taxon>Poaceae</taxon>
        <taxon>BOP clade</taxon>
        <taxon>Oryzoideae</taxon>
        <taxon>Oryzeae</taxon>
        <taxon>Oryzinae</taxon>
        <taxon>Oryza</taxon>
    </lineage>
</organism>
<dbReference type="EnsemblPlants" id="OMERI02G30590.1">
    <property type="protein sequence ID" value="OMERI02G30590.1"/>
    <property type="gene ID" value="OMERI02G30590"/>
</dbReference>
<dbReference type="HOGENOM" id="CLU_2188151_0_0_1"/>
<dbReference type="AlphaFoldDB" id="A0A0E0CR82"/>
<evidence type="ECO:0000313" key="2">
    <source>
        <dbReference type="Proteomes" id="UP000008021"/>
    </source>
</evidence>
<reference evidence="1" key="1">
    <citation type="submission" date="2015-04" db="UniProtKB">
        <authorList>
            <consortium name="EnsemblPlants"/>
        </authorList>
    </citation>
    <scope>IDENTIFICATION</scope>
</reference>
<name>A0A0E0CR82_9ORYZ</name>
<dbReference type="Gramene" id="OMERI02G30590.1">
    <property type="protein sequence ID" value="OMERI02G30590.1"/>
    <property type="gene ID" value="OMERI02G30590"/>
</dbReference>
<sequence>MAVRPWWPEFAEPEERPCRCPASLVSQRNAGLCLHRDELCRPPAMGKKPIRSPKAIHQSGICNYDTASIIPVGKFGPSNPNPRCVWASGSFCLELDQSCNVRFASVTIP</sequence>